<evidence type="ECO:0000256" key="1">
    <source>
        <dbReference type="ARBA" id="ARBA00022737"/>
    </source>
</evidence>
<dbReference type="Gene3D" id="1.25.40.10">
    <property type="entry name" value="Tetratricopeptide repeat domain"/>
    <property type="match status" value="1"/>
</dbReference>
<dbReference type="SUPFAM" id="SSF48452">
    <property type="entry name" value="TPR-like"/>
    <property type="match status" value="1"/>
</dbReference>
<dbReference type="GO" id="GO:0072546">
    <property type="term" value="C:EMC complex"/>
    <property type="evidence" value="ECO:0007669"/>
    <property type="project" value="UniProtKB-UniRule"/>
</dbReference>
<evidence type="ECO:0000313" key="7">
    <source>
        <dbReference type="Proteomes" id="UP000275385"/>
    </source>
</evidence>
<comment type="subcellular location">
    <subcellularLocation>
        <location evidence="4">Endoplasmic reticulum membrane</location>
        <topology evidence="4">Peripheral membrane protein</topology>
        <orientation evidence="4">Cytoplasmic side</orientation>
    </subcellularLocation>
</comment>
<reference evidence="6 7" key="1">
    <citation type="submission" date="2018-08" db="EMBL/GenBank/DDBJ databases">
        <title>Draft genome of the lignicolous fungus Coniochaeta pulveracea.</title>
        <authorList>
            <person name="Borstlap C.J."/>
            <person name="De Witt R.N."/>
            <person name="Botha A."/>
            <person name="Volschenk H."/>
        </authorList>
    </citation>
    <scope>NUCLEOTIDE SEQUENCE [LARGE SCALE GENOMIC DNA]</scope>
    <source>
        <strain evidence="6 7">CAB683</strain>
    </source>
</reference>
<evidence type="ECO:0000259" key="5">
    <source>
        <dbReference type="Pfam" id="PF22890"/>
    </source>
</evidence>
<gene>
    <name evidence="6" type="ORF">DL546_003354</name>
</gene>
<comment type="function">
    <text evidence="4">Part of the endoplasmic reticulum membrane protein complex (EMC) that enables the energy-independent insertion into endoplasmic reticulum membranes of newly synthesized membrane proteins.</text>
</comment>
<dbReference type="EMBL" id="QVQW01000024">
    <property type="protein sequence ID" value="RKU45010.1"/>
    <property type="molecule type" value="Genomic_DNA"/>
</dbReference>
<evidence type="ECO:0000256" key="3">
    <source>
        <dbReference type="PROSITE-ProRule" id="PRU00339"/>
    </source>
</evidence>
<dbReference type="Proteomes" id="UP000275385">
    <property type="component" value="Unassembled WGS sequence"/>
</dbReference>
<keyword evidence="2 3" id="KW-0802">TPR repeat</keyword>
<feature type="domain" description="EMC2 TPR-like" evidence="5">
    <location>
        <begin position="93"/>
        <end position="205"/>
    </location>
</feature>
<dbReference type="InterPro" id="IPR055217">
    <property type="entry name" value="TPR_EMC2"/>
</dbReference>
<evidence type="ECO:0000256" key="2">
    <source>
        <dbReference type="ARBA" id="ARBA00022803"/>
    </source>
</evidence>
<comment type="similarity">
    <text evidence="4">Belongs to the EMC2 family.</text>
</comment>
<keyword evidence="7" id="KW-1185">Reference proteome</keyword>
<dbReference type="InterPro" id="IPR011990">
    <property type="entry name" value="TPR-like_helical_dom_sf"/>
</dbReference>
<organism evidence="6 7">
    <name type="scientific">Coniochaeta pulveracea</name>
    <dbReference type="NCBI Taxonomy" id="177199"/>
    <lineage>
        <taxon>Eukaryota</taxon>
        <taxon>Fungi</taxon>
        <taxon>Dikarya</taxon>
        <taxon>Ascomycota</taxon>
        <taxon>Pezizomycotina</taxon>
        <taxon>Sordariomycetes</taxon>
        <taxon>Sordariomycetidae</taxon>
        <taxon>Coniochaetales</taxon>
        <taxon>Coniochaetaceae</taxon>
        <taxon>Coniochaeta</taxon>
    </lineage>
</organism>
<keyword evidence="1" id="KW-0677">Repeat</keyword>
<dbReference type="InterPro" id="IPR039856">
    <property type="entry name" value="EMC2-like"/>
</dbReference>
<evidence type="ECO:0000313" key="6">
    <source>
        <dbReference type="EMBL" id="RKU45010.1"/>
    </source>
</evidence>
<dbReference type="FunFam" id="1.25.40.10:FF:001208">
    <property type="entry name" value="Tetratricopeptide repeat domain-containing protein"/>
    <property type="match status" value="1"/>
</dbReference>
<dbReference type="PROSITE" id="PS50005">
    <property type="entry name" value="TPR"/>
    <property type="match status" value="1"/>
</dbReference>
<comment type="subunit">
    <text evidence="4">Component of the ER membrane protein complex (EMC).</text>
</comment>
<keyword evidence="4" id="KW-0256">Endoplasmic reticulum</keyword>
<accession>A0A420YBA3</accession>
<protein>
    <recommendedName>
        <fullName evidence="4">ER membrane protein complex subunit 2</fullName>
    </recommendedName>
</protein>
<evidence type="ECO:0000256" key="4">
    <source>
        <dbReference type="RuleBase" id="RU367091"/>
    </source>
</evidence>
<name>A0A420YBA3_9PEZI</name>
<dbReference type="InterPro" id="IPR019734">
    <property type="entry name" value="TPR_rpt"/>
</dbReference>
<dbReference type="Pfam" id="PF22890">
    <property type="entry name" value="TPR_EMC2"/>
    <property type="match status" value="1"/>
</dbReference>
<keyword evidence="4" id="KW-0472">Membrane</keyword>
<sequence>MAPSLLHPPSHLSPSAALQLSQKAPAVLASSPATISNTPITSLFSAKESSDLWLRYENLLLSCLRTGDEQSANQCLERLVLRFGESNEKVMALKGLVKEADASHNGDLEKVLKEYEDILADNPTNIPITKRRIALLRSMGRIPEAVTALIQLLDFLPTDPEAWSELADLYLSQGMYPQAVYALEEVLVAAPNAWNMHARLGEVQYMAASSIGAVDATYQKYLAESLKRFARSIELCDDYLRGYYGLKLVTSKILTDSGKSPKEVKPTDLDDFVLPTQGIVEKLNEAATEKLSEIVRRYTAQEAHWKGYDKEEIAAAKELLAQDAPQTTR</sequence>
<dbReference type="SMART" id="SM00028">
    <property type="entry name" value="TPR"/>
    <property type="match status" value="2"/>
</dbReference>
<dbReference type="PANTHER" id="PTHR12760">
    <property type="entry name" value="TETRATRICOPEPTIDE REPEAT PROTEIN"/>
    <property type="match status" value="1"/>
</dbReference>
<feature type="repeat" description="TPR" evidence="3">
    <location>
        <begin position="160"/>
        <end position="193"/>
    </location>
</feature>
<dbReference type="STRING" id="177199.A0A420YBA3"/>
<dbReference type="OrthoDB" id="124397at2759"/>
<proteinExistence type="inferred from homology"/>
<comment type="caution">
    <text evidence="6">The sequence shown here is derived from an EMBL/GenBank/DDBJ whole genome shotgun (WGS) entry which is preliminary data.</text>
</comment>
<dbReference type="AlphaFoldDB" id="A0A420YBA3"/>